<keyword evidence="3" id="KW-1185">Reference proteome</keyword>
<name>A0ABV0GHF0_9BURK</name>
<dbReference type="EMBL" id="JBDPZC010000008">
    <property type="protein sequence ID" value="MEO3714528.1"/>
    <property type="molecule type" value="Genomic_DNA"/>
</dbReference>
<feature type="compositionally biased region" description="Pro residues" evidence="1">
    <location>
        <begin position="333"/>
        <end position="349"/>
    </location>
</feature>
<organism evidence="2 3">
    <name type="scientific">Roseateles flavus</name>
    <dbReference type="NCBI Taxonomy" id="3149041"/>
    <lineage>
        <taxon>Bacteria</taxon>
        <taxon>Pseudomonadati</taxon>
        <taxon>Pseudomonadota</taxon>
        <taxon>Betaproteobacteria</taxon>
        <taxon>Burkholderiales</taxon>
        <taxon>Sphaerotilaceae</taxon>
        <taxon>Roseateles</taxon>
    </lineage>
</organism>
<comment type="caution">
    <text evidence="2">The sequence shown here is derived from an EMBL/GenBank/DDBJ whole genome shotgun (WGS) entry which is preliminary data.</text>
</comment>
<accession>A0ABV0GHF0</accession>
<evidence type="ECO:0000313" key="3">
    <source>
        <dbReference type="Proteomes" id="UP001462640"/>
    </source>
</evidence>
<gene>
    <name evidence="2" type="ORF">ABDJ40_17305</name>
</gene>
<feature type="region of interest" description="Disordered" evidence="1">
    <location>
        <begin position="317"/>
        <end position="349"/>
    </location>
</feature>
<evidence type="ECO:0000256" key="1">
    <source>
        <dbReference type="SAM" id="MobiDB-lite"/>
    </source>
</evidence>
<evidence type="ECO:0000313" key="2">
    <source>
        <dbReference type="EMBL" id="MEO3714528.1"/>
    </source>
</evidence>
<dbReference type="RefSeq" id="WP_347611619.1">
    <property type="nucleotide sequence ID" value="NZ_JBDPZC010000008.1"/>
</dbReference>
<sequence>MNDTAQRFLDAYARGEMPPGGWLFPTALQQSRLDHSEDSLARLDHLMDAILKKVRPTREQLFDSEPGRNFCALIAFYLVEQARRRTGAYIEWFPREAAPQVLADGQTLPDEPFARLFARAPDQDVVFFPLGWVESRLMGQETPMPAADYLDRSVARIERAGPVHWWEGMQAVGELAAWQMIMAKGGAVLPTLLSAAKPRTFIAMGMPGLSGSLDDSVQQGAEQLRSNPDGARWQVLSYDGWLDGPNGQQDAVMLVLQTYGESPLALKMAFPYQPATAGRQLRILTPVIQGANQPTATLESLQGALWRGVYAMQWPDGDSWDQHREEGARARPASPPSAPGPVPAAPEPADPAELARILDKLRASFALRQQRMSDLSLASVLAPKPDWMGPSDGLNEVVVRQRLLLTEGEVVWGALVMANKLLFEPGTEDLPALLVHSPDRHFDARPEALREVGQALFALKDTVPADPELARLAALITGETERSLGLALPPVLCSRPVRAGVFMAYRRHVPTGVLRGGLFPVLTHPSTPAVMMLPFEFWPIELIILWKEGRL</sequence>
<reference evidence="2 3" key="1">
    <citation type="submission" date="2024-05" db="EMBL/GenBank/DDBJ databases">
        <title>Roseateles sp. 2.12 16S ribosomal RNA gene Genome sequencing and assembly.</title>
        <authorList>
            <person name="Woo H."/>
        </authorList>
    </citation>
    <scope>NUCLEOTIDE SEQUENCE [LARGE SCALE GENOMIC DNA]</scope>
    <source>
        <strain evidence="2 3">2.12</strain>
    </source>
</reference>
<protein>
    <submittedName>
        <fullName evidence="2">Uncharacterized protein</fullName>
    </submittedName>
</protein>
<feature type="compositionally biased region" description="Basic and acidic residues" evidence="1">
    <location>
        <begin position="320"/>
        <end position="329"/>
    </location>
</feature>
<dbReference type="Proteomes" id="UP001462640">
    <property type="component" value="Unassembled WGS sequence"/>
</dbReference>
<proteinExistence type="predicted"/>